<dbReference type="InterPro" id="IPR012373">
    <property type="entry name" value="Ferrdict_sens_TM"/>
</dbReference>
<organism evidence="3 4">
    <name type="scientific">Bacteroides fragilis str. 3988T(B)14</name>
    <dbReference type="NCBI Taxonomy" id="1339315"/>
    <lineage>
        <taxon>Bacteria</taxon>
        <taxon>Pseudomonadati</taxon>
        <taxon>Bacteroidota</taxon>
        <taxon>Bacteroidia</taxon>
        <taxon>Bacteroidales</taxon>
        <taxon>Bacteroidaceae</taxon>
        <taxon>Bacteroides</taxon>
    </lineage>
</organism>
<keyword evidence="1" id="KW-1133">Transmembrane helix</keyword>
<evidence type="ECO:0000256" key="1">
    <source>
        <dbReference type="SAM" id="Phobius"/>
    </source>
</evidence>
<dbReference type="PATRIC" id="fig|1339315.3.peg.2413"/>
<dbReference type="PANTHER" id="PTHR30273:SF2">
    <property type="entry name" value="PROTEIN FECR"/>
    <property type="match status" value="1"/>
</dbReference>
<dbReference type="PANTHER" id="PTHR30273">
    <property type="entry name" value="PERIPLASMIC SIGNAL SENSOR AND SIGMA FACTOR ACTIVATOR FECR-RELATED"/>
    <property type="match status" value="1"/>
</dbReference>
<dbReference type="AlphaFoldDB" id="A0A015TUY8"/>
<keyword evidence="1" id="KW-0472">Membrane</keyword>
<evidence type="ECO:0000259" key="2">
    <source>
        <dbReference type="Pfam" id="PF04773"/>
    </source>
</evidence>
<keyword evidence="1" id="KW-0812">Transmembrane</keyword>
<evidence type="ECO:0000313" key="4">
    <source>
        <dbReference type="Proteomes" id="UP000020529"/>
    </source>
</evidence>
<accession>A0A015TUY8</accession>
<reference evidence="3 4" key="1">
    <citation type="submission" date="2014-02" db="EMBL/GenBank/DDBJ databases">
        <authorList>
            <person name="Sears C."/>
            <person name="Carroll K."/>
            <person name="Sack B.R."/>
            <person name="Qadri F."/>
            <person name="Myers L.L."/>
            <person name="Chung G.-T."/>
            <person name="Escheverria P."/>
            <person name="Fraser C.M."/>
            <person name="Sadzewicz L."/>
            <person name="Shefchek K.A."/>
            <person name="Tallon L."/>
            <person name="Das S.P."/>
            <person name="Daugherty S."/>
            <person name="Mongodin E.F."/>
        </authorList>
    </citation>
    <scope>NUCLEOTIDE SEQUENCE [LARGE SCALE GENOMIC DNA]</scope>
    <source>
        <strain evidence="4">3988T(B)14</strain>
    </source>
</reference>
<protein>
    <submittedName>
        <fullName evidence="3">FecR family protein</fullName>
    </submittedName>
</protein>
<dbReference type="Proteomes" id="UP000020529">
    <property type="component" value="Unassembled WGS sequence"/>
</dbReference>
<gene>
    <name evidence="3" type="ORF">M124_1647</name>
</gene>
<dbReference type="RefSeq" id="WP_032588020.1">
    <property type="nucleotide sequence ID" value="NZ_JGCY01000284.1"/>
</dbReference>
<comment type="caution">
    <text evidence="3">The sequence shown here is derived from an EMBL/GenBank/DDBJ whole genome shotgun (WGS) entry which is preliminary data.</text>
</comment>
<evidence type="ECO:0000313" key="3">
    <source>
        <dbReference type="EMBL" id="EXY74541.1"/>
    </source>
</evidence>
<dbReference type="Pfam" id="PF04773">
    <property type="entry name" value="FecR"/>
    <property type="match status" value="1"/>
</dbReference>
<name>A0A015TUY8_BACFG</name>
<dbReference type="PIRSF" id="PIRSF018266">
    <property type="entry name" value="FecR"/>
    <property type="match status" value="1"/>
</dbReference>
<dbReference type="InterPro" id="IPR006860">
    <property type="entry name" value="FecR"/>
</dbReference>
<feature type="transmembrane region" description="Helical" evidence="1">
    <location>
        <begin position="42"/>
        <end position="60"/>
    </location>
</feature>
<dbReference type="EMBL" id="JGCY01000284">
    <property type="protein sequence ID" value="EXY74541.1"/>
    <property type="molecule type" value="Genomic_DNA"/>
</dbReference>
<sequence length="282" mass="31896">MNRIEKNKTQTDQAWNKLHNRLETDGLLPTVTERRFATRPTAWIGIAAIVAIISLCVYLPTVLRTDRHLSGGELLVKANKEESILVTTLEDGSVVYLSEQTSLEYPKHFSKKRREVSLKGNALFDIAGNRARPFFIETGKVQIEVIGTAFHVRNSGNSPFELAVQRGEVKVTQKQNGQEIHVKAGETATLLGDEWQLTVTENSEQFTRYMQNMRFKDEQLDHILHAINLRQTEIYLQSSPELGKHVLTVSFSEDSPEKMAELIGLALNLKCTRNQNIIPLSE</sequence>
<dbReference type="Gene3D" id="2.60.120.1440">
    <property type="match status" value="1"/>
</dbReference>
<dbReference type="GO" id="GO:0016989">
    <property type="term" value="F:sigma factor antagonist activity"/>
    <property type="evidence" value="ECO:0007669"/>
    <property type="project" value="TreeGrafter"/>
</dbReference>
<proteinExistence type="predicted"/>
<feature type="domain" description="FecR protein" evidence="2">
    <location>
        <begin position="82"/>
        <end position="170"/>
    </location>
</feature>